<protein>
    <submittedName>
        <fullName evidence="2">Uncharacterized protein</fullName>
    </submittedName>
</protein>
<comment type="caution">
    <text evidence="2">The sequence shown here is derived from an EMBL/GenBank/DDBJ whole genome shotgun (WGS) entry which is preliminary data.</text>
</comment>
<feature type="transmembrane region" description="Helical" evidence="1">
    <location>
        <begin position="12"/>
        <end position="30"/>
    </location>
</feature>
<evidence type="ECO:0000313" key="2">
    <source>
        <dbReference type="EMBL" id="MVN78321.1"/>
    </source>
</evidence>
<evidence type="ECO:0000256" key="1">
    <source>
        <dbReference type="SAM" id="Phobius"/>
    </source>
</evidence>
<gene>
    <name evidence="2" type="ORF">GO988_18480</name>
</gene>
<reference evidence="2 3" key="1">
    <citation type="submission" date="2019-12" db="EMBL/GenBank/DDBJ databases">
        <title>Hymenobacter sp. HMF4947 Genome sequencing and assembly.</title>
        <authorList>
            <person name="Kang H."/>
            <person name="Cha I."/>
            <person name="Kim H."/>
            <person name="Joh K."/>
        </authorList>
    </citation>
    <scope>NUCLEOTIDE SEQUENCE [LARGE SCALE GENOMIC DNA]</scope>
    <source>
        <strain evidence="2 3">HMF4947</strain>
    </source>
</reference>
<dbReference type="RefSeq" id="WP_157568256.1">
    <property type="nucleotide sequence ID" value="NZ_WQKZ01000004.1"/>
</dbReference>
<dbReference type="EMBL" id="WQKZ01000004">
    <property type="protein sequence ID" value="MVN78321.1"/>
    <property type="molecule type" value="Genomic_DNA"/>
</dbReference>
<dbReference type="Proteomes" id="UP000441336">
    <property type="component" value="Unassembled WGS sequence"/>
</dbReference>
<keyword evidence="1" id="KW-0812">Transmembrane</keyword>
<organism evidence="2 3">
    <name type="scientific">Hymenobacter ginkgonis</name>
    <dbReference type="NCBI Taxonomy" id="2682976"/>
    <lineage>
        <taxon>Bacteria</taxon>
        <taxon>Pseudomonadati</taxon>
        <taxon>Bacteroidota</taxon>
        <taxon>Cytophagia</taxon>
        <taxon>Cytophagales</taxon>
        <taxon>Hymenobacteraceae</taxon>
        <taxon>Hymenobacter</taxon>
    </lineage>
</organism>
<keyword evidence="3" id="KW-1185">Reference proteome</keyword>
<evidence type="ECO:0000313" key="3">
    <source>
        <dbReference type="Proteomes" id="UP000441336"/>
    </source>
</evidence>
<dbReference type="AlphaFoldDB" id="A0A7K1TJF8"/>
<sequence length="232" mass="25417">MGKTVGEEAVKLVSSLLLLFSTWAGGYLLLGKWELQKKAREIDLALAMQFQQLFGEFKEIWRLWKVCVPKTDTQLPVPPTLPQAPPAIAWELLARASSAEGRVEAVLLKLATDRTLKASQLLTLGLFRQSFQVLRQGIRDGQSLDYGFRDRKYRLFNQLGAQVAHIIVASNAGAPPKAEQAYQAFQTILDVRSEHLREAEAKLPAYRTSLPLPRGLGAPIGAGPTGVLASGG</sequence>
<keyword evidence="1" id="KW-0472">Membrane</keyword>
<accession>A0A7K1TJF8</accession>
<name>A0A7K1TJF8_9BACT</name>
<proteinExistence type="predicted"/>
<keyword evidence="1" id="KW-1133">Transmembrane helix</keyword>